<comment type="caution">
    <text evidence="1">The sequence shown here is derived from an EMBL/GenBank/DDBJ whole genome shotgun (WGS) entry which is preliminary data.</text>
</comment>
<dbReference type="EMBL" id="PFJK01000104">
    <property type="protein sequence ID" value="PIX77496.1"/>
    <property type="molecule type" value="Genomic_DNA"/>
</dbReference>
<feature type="non-terminal residue" evidence="1">
    <location>
        <position position="1"/>
    </location>
</feature>
<reference evidence="2" key="1">
    <citation type="submission" date="2017-09" db="EMBL/GenBank/DDBJ databases">
        <title>Depth-based differentiation of microbial function through sediment-hosted aquifers and enrichment of novel symbionts in the deep terrestrial subsurface.</title>
        <authorList>
            <person name="Probst A.J."/>
            <person name="Ladd B."/>
            <person name="Jarett J.K."/>
            <person name="Geller-Mcgrath D.E."/>
            <person name="Sieber C.M.K."/>
            <person name="Emerson J.B."/>
            <person name="Anantharaman K."/>
            <person name="Thomas B.C."/>
            <person name="Malmstrom R."/>
            <person name="Stieglmeier M."/>
            <person name="Klingl A."/>
            <person name="Woyke T."/>
            <person name="Ryan C.M."/>
            <person name="Banfield J.F."/>
        </authorList>
    </citation>
    <scope>NUCLEOTIDE SEQUENCE [LARGE SCALE GENOMIC DNA]</scope>
</reference>
<protein>
    <submittedName>
        <fullName evidence="1">4Fe-4S ferredoxin</fullName>
    </submittedName>
</protein>
<sequence>PSAKVMSWQAQLPKTKSRKSVGSELRQWPVQLHLVSPAAPYFKNADLVLVADCVPFAYADFHQDFLKGKAIAIGCPKLDDVDAYIEKITQIIKTANPKSIEVIHMEVPCCYGLVHIAKESLRKSGENIPFESVIIGIKGEVMATEV</sequence>
<organism evidence="1 2">
    <name type="scientific">bacterium (Candidatus Ratteibacteria) CG_4_10_14_3_um_filter_41_18</name>
    <dbReference type="NCBI Taxonomy" id="2014287"/>
    <lineage>
        <taxon>Bacteria</taxon>
        <taxon>Candidatus Ratteibacteria</taxon>
    </lineage>
</organism>
<evidence type="ECO:0000313" key="1">
    <source>
        <dbReference type="EMBL" id="PIX77496.1"/>
    </source>
</evidence>
<gene>
    <name evidence="1" type="ORF">COZ37_02380</name>
</gene>
<dbReference type="PANTHER" id="PTHR42895:SF1">
    <property type="entry name" value="IRON-SULFUR CLUSTER PROTEIN"/>
    <property type="match status" value="1"/>
</dbReference>
<dbReference type="InterPro" id="IPR052911">
    <property type="entry name" value="Corrinoid_activation_enz"/>
</dbReference>
<accession>A0A2M7M485</accession>
<dbReference type="AlphaFoldDB" id="A0A2M7M485"/>
<name>A0A2M7M485_9BACT</name>
<proteinExistence type="predicted"/>
<evidence type="ECO:0000313" key="2">
    <source>
        <dbReference type="Proteomes" id="UP000229703"/>
    </source>
</evidence>
<dbReference type="PANTHER" id="PTHR42895">
    <property type="entry name" value="IRON-SULFUR CLUSTER-BINDING PROTEIN-RELATED"/>
    <property type="match status" value="1"/>
</dbReference>
<dbReference type="Proteomes" id="UP000229703">
    <property type="component" value="Unassembled WGS sequence"/>
</dbReference>